<reference evidence="4 5" key="1">
    <citation type="journal article" date="2017" name="Genome Announc.">
        <title>Draft Genome Sequence of Agrobacterium tumefaciens Biovar 1 Strain 186, Isolated from Walnut.</title>
        <authorList>
            <person name="Poret-Peterson A.T."/>
            <person name="Bhatnagar S."/>
            <person name="McClean A.E."/>
            <person name="Kluepfel D.A."/>
        </authorList>
    </citation>
    <scope>NUCLEOTIDE SEQUENCE [LARGE SCALE GENOMIC DNA]</scope>
    <source>
        <strain evidence="4 5">186</strain>
    </source>
</reference>
<dbReference type="PANTHER" id="PTHR43818:SF11">
    <property type="entry name" value="BCDNA.GH03377"/>
    <property type="match status" value="1"/>
</dbReference>
<dbReference type="Proteomes" id="UP000222296">
    <property type="component" value="Plasmid pAt"/>
</dbReference>
<dbReference type="AlphaFoldDB" id="A0AAP9EAG4"/>
<dbReference type="EMBL" id="CP042276">
    <property type="protein sequence ID" value="QDY97794.1"/>
    <property type="molecule type" value="Genomic_DNA"/>
</dbReference>
<evidence type="ECO:0000313" key="4">
    <source>
        <dbReference type="EMBL" id="QDY97794.1"/>
    </source>
</evidence>
<dbReference type="InterPro" id="IPR036291">
    <property type="entry name" value="NAD(P)-bd_dom_sf"/>
</dbReference>
<dbReference type="InterPro" id="IPR055170">
    <property type="entry name" value="GFO_IDH_MocA-like_dom"/>
</dbReference>
<evidence type="ECO:0000259" key="2">
    <source>
        <dbReference type="Pfam" id="PF01408"/>
    </source>
</evidence>
<feature type="domain" description="GFO/IDH/MocA-like oxidoreductase" evidence="3">
    <location>
        <begin position="136"/>
        <end position="269"/>
    </location>
</feature>
<evidence type="ECO:0000256" key="1">
    <source>
        <dbReference type="ARBA" id="ARBA00023002"/>
    </source>
</evidence>
<dbReference type="SUPFAM" id="SSF51735">
    <property type="entry name" value="NAD(P)-binding Rossmann-fold domains"/>
    <property type="match status" value="1"/>
</dbReference>
<organism evidence="4 5">
    <name type="scientific">Agrobacterium tumefaciens</name>
    <dbReference type="NCBI Taxonomy" id="358"/>
    <lineage>
        <taxon>Bacteria</taxon>
        <taxon>Pseudomonadati</taxon>
        <taxon>Pseudomonadota</taxon>
        <taxon>Alphaproteobacteria</taxon>
        <taxon>Hyphomicrobiales</taxon>
        <taxon>Rhizobiaceae</taxon>
        <taxon>Rhizobium/Agrobacterium group</taxon>
        <taxon>Agrobacterium</taxon>
        <taxon>Agrobacterium tumefaciens complex</taxon>
    </lineage>
</organism>
<evidence type="ECO:0000313" key="5">
    <source>
        <dbReference type="Proteomes" id="UP000222296"/>
    </source>
</evidence>
<dbReference type="PANTHER" id="PTHR43818">
    <property type="entry name" value="BCDNA.GH03377"/>
    <property type="match status" value="1"/>
</dbReference>
<dbReference type="Gene3D" id="3.30.360.10">
    <property type="entry name" value="Dihydrodipicolinate Reductase, domain 2"/>
    <property type="match status" value="1"/>
</dbReference>
<dbReference type="InterPro" id="IPR050463">
    <property type="entry name" value="Gfo/Idh/MocA_oxidrdct_glycsds"/>
</dbReference>
<dbReference type="Pfam" id="PF22725">
    <property type="entry name" value="GFO_IDH_MocA_C3"/>
    <property type="match status" value="1"/>
</dbReference>
<dbReference type="GO" id="GO:0000166">
    <property type="term" value="F:nucleotide binding"/>
    <property type="evidence" value="ECO:0007669"/>
    <property type="project" value="InterPro"/>
</dbReference>
<protein>
    <submittedName>
        <fullName evidence="4">Gfo/Idh/MocA family oxidoreductase</fullName>
    </submittedName>
</protein>
<keyword evidence="1" id="KW-0560">Oxidoreductase</keyword>
<dbReference type="GO" id="GO:0016491">
    <property type="term" value="F:oxidoreductase activity"/>
    <property type="evidence" value="ECO:0007669"/>
    <property type="project" value="UniProtKB-KW"/>
</dbReference>
<dbReference type="Pfam" id="PF01408">
    <property type="entry name" value="GFO_IDH_MocA"/>
    <property type="match status" value="1"/>
</dbReference>
<accession>A0AAP9EAG4</accession>
<proteinExistence type="predicted"/>
<gene>
    <name evidence="4" type="ORF">CG010_025885</name>
</gene>
<dbReference type="Gene3D" id="3.40.50.720">
    <property type="entry name" value="NAD(P)-binding Rossmann-like Domain"/>
    <property type="match status" value="1"/>
</dbReference>
<dbReference type="InterPro" id="IPR000683">
    <property type="entry name" value="Gfo/Idh/MocA-like_OxRdtase_N"/>
</dbReference>
<dbReference type="SUPFAM" id="SSF55347">
    <property type="entry name" value="Glyceraldehyde-3-phosphate dehydrogenase-like, C-terminal domain"/>
    <property type="match status" value="1"/>
</dbReference>
<evidence type="ECO:0000259" key="3">
    <source>
        <dbReference type="Pfam" id="PF22725"/>
    </source>
</evidence>
<feature type="domain" description="Gfo/Idh/MocA-like oxidoreductase N-terminal" evidence="2">
    <location>
        <begin position="10"/>
        <end position="123"/>
    </location>
</feature>
<name>A0AAP9EAG4_AGRTU</name>
<geneLocation type="plasmid" evidence="5">
    <name>pat</name>
</geneLocation>
<sequence length="397" mass="41759">MHPHPFRSLGVGVIGTGDIAGIYLRNIPAFEGVHLVACAGRTPEAVRARADAAGIDALSIDAMLARQDVDIVVNLTPPAVHAELTLASVAAGKHVYSEKPLAVTLSEGRALALEAERLGVRLACAPDTFLGAAGRLARSMVDSGKIGHVLSGTCTFMSHGMEGWHPNPAFFFREGAGPVFDIGPYYLTALINLLGPIVSVQAQASKGFEERVATAAGPMYGQRIPVSTPTTVMALLQFRSGAHISMTMSWDVWRHGHNPIEIYGTEGSMRLADPDRFGGVVSFTRAGGAWQEVDSGAMPLGTANWRSPRARPDAPASANYRGVGVADLARGIGTGRPHRCSARLALHVTEAMDAILSAAALGRAVDLETSVERPESLSDEAATALLGPDSAWVPFCV</sequence>
<keyword evidence="4" id="KW-0614">Plasmid</keyword>